<feature type="compositionally biased region" description="Acidic residues" evidence="1">
    <location>
        <begin position="257"/>
        <end position="266"/>
    </location>
</feature>
<evidence type="ECO:0000313" key="3">
    <source>
        <dbReference type="Proteomes" id="UP000288429"/>
    </source>
</evidence>
<feature type="compositionally biased region" description="Low complexity" evidence="1">
    <location>
        <begin position="142"/>
        <end position="153"/>
    </location>
</feature>
<feature type="compositionally biased region" description="Pro residues" evidence="1">
    <location>
        <begin position="160"/>
        <end position="170"/>
    </location>
</feature>
<feature type="compositionally biased region" description="Basic and acidic residues" evidence="1">
    <location>
        <begin position="290"/>
        <end position="299"/>
    </location>
</feature>
<evidence type="ECO:0000313" key="2">
    <source>
        <dbReference type="EMBL" id="RSL87672.1"/>
    </source>
</evidence>
<feature type="compositionally biased region" description="Acidic residues" evidence="1">
    <location>
        <begin position="220"/>
        <end position="235"/>
    </location>
</feature>
<keyword evidence="3" id="KW-1185">Reference proteome</keyword>
<protein>
    <submittedName>
        <fullName evidence="2">Uncharacterized protein</fullName>
    </submittedName>
</protein>
<dbReference type="EMBL" id="NIZV01000496">
    <property type="protein sequence ID" value="RSL87672.1"/>
    <property type="molecule type" value="Genomic_DNA"/>
</dbReference>
<feature type="compositionally biased region" description="Pro residues" evidence="1">
    <location>
        <begin position="302"/>
        <end position="321"/>
    </location>
</feature>
<gene>
    <name evidence="2" type="ORF">CDV31_016214</name>
</gene>
<reference evidence="2 3" key="1">
    <citation type="submission" date="2017-06" db="EMBL/GenBank/DDBJ databases">
        <title>Cmopartive genomic analysis of Ambrosia Fusariam Clade fungi.</title>
        <authorList>
            <person name="Stajich J.E."/>
            <person name="Carrillo J."/>
            <person name="Kijimoto T."/>
            <person name="Eskalen A."/>
            <person name="O'Donnell K."/>
            <person name="Kasson M."/>
        </authorList>
    </citation>
    <scope>NUCLEOTIDE SEQUENCE [LARGE SCALE GENOMIC DNA]</scope>
    <source>
        <strain evidence="2 3">NRRL 20438</strain>
    </source>
</reference>
<comment type="caution">
    <text evidence="2">The sequence shown here is derived from an EMBL/GenBank/DDBJ whole genome shotgun (WGS) entry which is preliminary data.</text>
</comment>
<proteinExistence type="predicted"/>
<feature type="region of interest" description="Disordered" evidence="1">
    <location>
        <begin position="133"/>
        <end position="180"/>
    </location>
</feature>
<accession>A0A428SD16</accession>
<feature type="compositionally biased region" description="Basic residues" evidence="1">
    <location>
        <begin position="407"/>
        <end position="417"/>
    </location>
</feature>
<sequence>MCPTNDAHTVCGRQINVLRQPGKKMVWGAPCKSAMQDHIIRYRITPNRIRRRFDDLLDRMYLRQHGRDVEALMRPKVKDALERVVREMVDQGLIEAREEEDGEPWYQWRADADNFVGIGAWNHDWSEEASQRFQAAHRHQSRAVPGAAAPGPRSRNRACPPAPTPVPTPGKKPTTLDQTVNGCQTKTGGIGTAVIAGVGTIGGSVNYNHTIKIYHRHGDDDDDEGAAAISDSDDDEVKHEVSEDSDDDEGWGFQVDTDSESEDVEMGDAPPMHSVQLHQHMHYHKHEHRWKGDGPETRPSDWPSPPQSPPQSPPPSFPSPPSLSVCTPSWSPPPSMPPSITGWESITPQCQFPPPPSTVIGWEPVPPQRGRAPSIVDLVSIPSPPSTRQPTTPRSAEPQRTVLFRGPRPRPGIRSHHTATTEPARQQRTRSGMDRQAVRDTLVSRTEHELLQAVDETAAELIGDYTWRWKVNRGEDTGLVADLTERRNYRLDYLDIIGEVLDEMLGVESSEDGIFARTWWWLED</sequence>
<feature type="compositionally biased region" description="Basic residues" evidence="1">
    <location>
        <begin position="279"/>
        <end position="289"/>
    </location>
</feature>
<feature type="region of interest" description="Disordered" evidence="1">
    <location>
        <begin position="218"/>
        <end position="339"/>
    </location>
</feature>
<dbReference type="AlphaFoldDB" id="A0A428SD16"/>
<organism evidence="2 3">
    <name type="scientific">Fusarium ambrosium</name>
    <dbReference type="NCBI Taxonomy" id="131363"/>
    <lineage>
        <taxon>Eukaryota</taxon>
        <taxon>Fungi</taxon>
        <taxon>Dikarya</taxon>
        <taxon>Ascomycota</taxon>
        <taxon>Pezizomycotina</taxon>
        <taxon>Sordariomycetes</taxon>
        <taxon>Hypocreomycetidae</taxon>
        <taxon>Hypocreales</taxon>
        <taxon>Nectriaceae</taxon>
        <taxon>Fusarium</taxon>
        <taxon>Fusarium solani species complex</taxon>
    </lineage>
</organism>
<feature type="compositionally biased region" description="Polar residues" evidence="1">
    <location>
        <begin position="418"/>
        <end position="430"/>
    </location>
</feature>
<dbReference type="Proteomes" id="UP000288429">
    <property type="component" value="Unassembled WGS sequence"/>
</dbReference>
<feature type="region of interest" description="Disordered" evidence="1">
    <location>
        <begin position="382"/>
        <end position="433"/>
    </location>
</feature>
<evidence type="ECO:0000256" key="1">
    <source>
        <dbReference type="SAM" id="MobiDB-lite"/>
    </source>
</evidence>
<name>A0A428SD16_9HYPO</name>